<dbReference type="Proteomes" id="UP000566819">
    <property type="component" value="Unassembled WGS sequence"/>
</dbReference>
<evidence type="ECO:0000313" key="1">
    <source>
        <dbReference type="EMBL" id="KAF4624874.1"/>
    </source>
</evidence>
<evidence type="ECO:0008006" key="3">
    <source>
        <dbReference type="Google" id="ProtNLM"/>
    </source>
</evidence>
<proteinExistence type="predicted"/>
<keyword evidence="2" id="KW-1185">Reference proteome</keyword>
<name>A0A8H4R766_9HELO</name>
<protein>
    <recommendedName>
        <fullName evidence="3">F-box domain-containing protein</fullName>
    </recommendedName>
</protein>
<evidence type="ECO:0000313" key="2">
    <source>
        <dbReference type="Proteomes" id="UP000566819"/>
    </source>
</evidence>
<dbReference type="OrthoDB" id="3491889at2759"/>
<sequence>MPPAAHATAPSLPNEILLHLATVISNCDTLTSLVLVSRLFNEIFTPALYRCVKFVDRDYVYFEKFADLKNLGFVRSFCAGRNTWCTEGKRKKEGKTDEVEVLVRCLEGMVVLEELTISLFTRSTSPIKDVKVSYALCALARRGTLRSFEVHFEPLWSTPFSYPYSMLSFEEFRGLNKIVLHGLKGFENRSSQKRIRALVGMLLRSPRLQTFGLSLCLQYSVPSPYNPGTIGYLEGLCIEFEKQRAKTSAPVLKLVNLELGFGFLPHAPQIKPINSNHLSLLTDLASLRSLKLLNAVRLGPMSSTITSWATGKGSGKGSKQQILISTSFLSAINLERISFTYHHHSLIEFIQQFHAENPSSKLESLKIGNYRGVQIPAFNWPEMHPNYKEKGSRPIVEALDLLGNHWKSLDFSDITLMSAFSFSFIKGCNMLEELTCGFTESALEIFKQTVLPEMKHLHTLMITPYHTRVEGIPVTRIPINLGIGRLRGVPGSSIGQLTPMTMVDSQKLEVDEEEESQLTIASSIFDSSWKAWNSRDIGDQGVKLRYVGLGYRVYTRMWNMTSLRTIRLPRDEEMQFESCYFNRDSAAAFLLKNEIHDVV</sequence>
<organism evidence="1 2">
    <name type="scientific">Cudoniella acicularis</name>
    <dbReference type="NCBI Taxonomy" id="354080"/>
    <lineage>
        <taxon>Eukaryota</taxon>
        <taxon>Fungi</taxon>
        <taxon>Dikarya</taxon>
        <taxon>Ascomycota</taxon>
        <taxon>Pezizomycotina</taxon>
        <taxon>Leotiomycetes</taxon>
        <taxon>Helotiales</taxon>
        <taxon>Tricladiaceae</taxon>
        <taxon>Cudoniella</taxon>
    </lineage>
</organism>
<accession>A0A8H4R766</accession>
<gene>
    <name evidence="1" type="ORF">G7Y89_g13294</name>
</gene>
<dbReference type="EMBL" id="JAAMPI010001530">
    <property type="protein sequence ID" value="KAF4624874.1"/>
    <property type="molecule type" value="Genomic_DNA"/>
</dbReference>
<dbReference type="AlphaFoldDB" id="A0A8H4R766"/>
<comment type="caution">
    <text evidence="1">The sequence shown here is derived from an EMBL/GenBank/DDBJ whole genome shotgun (WGS) entry which is preliminary data.</text>
</comment>
<reference evidence="1 2" key="1">
    <citation type="submission" date="2020-03" db="EMBL/GenBank/DDBJ databases">
        <title>Draft Genome Sequence of Cudoniella acicularis.</title>
        <authorList>
            <person name="Buettner E."/>
            <person name="Kellner H."/>
        </authorList>
    </citation>
    <scope>NUCLEOTIDE SEQUENCE [LARGE SCALE GENOMIC DNA]</scope>
    <source>
        <strain evidence="1 2">DSM 108380</strain>
    </source>
</reference>